<evidence type="ECO:0000256" key="3">
    <source>
        <dbReference type="ARBA" id="ARBA00022827"/>
    </source>
</evidence>
<evidence type="ECO:0000256" key="5">
    <source>
        <dbReference type="ARBA" id="ARBA00023033"/>
    </source>
</evidence>
<feature type="domain" description="FAD-binding" evidence="6">
    <location>
        <begin position="13"/>
        <end position="347"/>
    </location>
</feature>
<dbReference type="AlphaFoldDB" id="A0A318TYX2"/>
<keyword evidence="5" id="KW-0503">Monooxygenase</keyword>
<dbReference type="Gene3D" id="3.50.50.60">
    <property type="entry name" value="FAD/NAD(P)-binding domain"/>
    <property type="match status" value="1"/>
</dbReference>
<dbReference type="InterPro" id="IPR036188">
    <property type="entry name" value="FAD/NAD-bd_sf"/>
</dbReference>
<evidence type="ECO:0000256" key="1">
    <source>
        <dbReference type="ARBA" id="ARBA00001974"/>
    </source>
</evidence>
<dbReference type="PRINTS" id="PR00420">
    <property type="entry name" value="RNGMNOXGNASE"/>
</dbReference>
<protein>
    <submittedName>
        <fullName evidence="7">Salicylate hydroxylase</fullName>
    </submittedName>
</protein>
<gene>
    <name evidence="7" type="ORF">C8J30_106180</name>
</gene>
<keyword evidence="8" id="KW-1185">Reference proteome</keyword>
<keyword evidence="2" id="KW-0285">Flavoprotein</keyword>
<accession>A0A318TYX2</accession>
<dbReference type="EMBL" id="QJTK01000006">
    <property type="protein sequence ID" value="PYF10047.1"/>
    <property type="molecule type" value="Genomic_DNA"/>
</dbReference>
<sequence length="397" mass="43049">MVGKGLVVLIGRKVTVLGAGVAGLAVARALALRGAQVTVLEQSDAIREVGAGLQISPNGARVLHALGLGDALAAAGPKAEAIELREGETGKRVTRLDLAKLRPGEEYRLVHRARLIELLAEGARAAGVEIKLQQRVTEVTLGMHPPRLKMMKGEEIETGLLIGADGLQSRVRRALNGEGRPFFTHQVAWRTLIPCDDAEPKVAQVFMGNGRHLVSYPIGRGLRNIVAVEERQRWTAEGWFHRDDPMSLLAAFEEFCPQVQEWLEAVKEPWLWGLFRHRVARVWQGRGAAILGDAAHPTLPFMAQGAVMALEDAWVLAACLAEAENEAAGLAAYQSARRARCEAIVEAANENARNYHLSGPARVIGHLALRTASAIAPGKILGRFDWVYGHDVTAPRP</sequence>
<dbReference type="PANTHER" id="PTHR13789">
    <property type="entry name" value="MONOOXYGENASE"/>
    <property type="match status" value="1"/>
</dbReference>
<dbReference type="SUPFAM" id="SSF51905">
    <property type="entry name" value="FAD/NAD(P)-binding domain"/>
    <property type="match status" value="1"/>
</dbReference>
<dbReference type="GO" id="GO:0071949">
    <property type="term" value="F:FAD binding"/>
    <property type="evidence" value="ECO:0007669"/>
    <property type="project" value="InterPro"/>
</dbReference>
<evidence type="ECO:0000313" key="8">
    <source>
        <dbReference type="Proteomes" id="UP000247727"/>
    </source>
</evidence>
<comment type="cofactor">
    <cofactor evidence="1">
        <name>FAD</name>
        <dbReference type="ChEBI" id="CHEBI:57692"/>
    </cofactor>
</comment>
<dbReference type="SUPFAM" id="SSF54373">
    <property type="entry name" value="FAD-linked reductases, C-terminal domain"/>
    <property type="match status" value="1"/>
</dbReference>
<dbReference type="InterPro" id="IPR002938">
    <property type="entry name" value="FAD-bd"/>
</dbReference>
<dbReference type="GO" id="GO:0004497">
    <property type="term" value="F:monooxygenase activity"/>
    <property type="evidence" value="ECO:0007669"/>
    <property type="project" value="UniProtKB-KW"/>
</dbReference>
<evidence type="ECO:0000259" key="6">
    <source>
        <dbReference type="Pfam" id="PF01494"/>
    </source>
</evidence>
<evidence type="ECO:0000313" key="7">
    <source>
        <dbReference type="EMBL" id="PYF10047.1"/>
    </source>
</evidence>
<reference evidence="7 8" key="1">
    <citation type="submission" date="2018-06" db="EMBL/GenBank/DDBJ databases">
        <title>Genomic Encyclopedia of Type Strains, Phase III (KMG-III): the genomes of soil and plant-associated and newly described type strains.</title>
        <authorList>
            <person name="Whitman W."/>
        </authorList>
    </citation>
    <scope>NUCLEOTIDE SEQUENCE [LARGE SCALE GENOMIC DNA]</scope>
    <source>
        <strain evidence="7 8">JA737</strain>
    </source>
</reference>
<comment type="caution">
    <text evidence="7">The sequence shown here is derived from an EMBL/GenBank/DDBJ whole genome shotgun (WGS) entry which is preliminary data.</text>
</comment>
<dbReference type="RefSeq" id="WP_181420842.1">
    <property type="nucleotide sequence ID" value="NZ_QJTK01000006.1"/>
</dbReference>
<organism evidence="7 8">
    <name type="scientific">Rhodobacter viridis</name>
    <dbReference type="NCBI Taxonomy" id="1054202"/>
    <lineage>
        <taxon>Bacteria</taxon>
        <taxon>Pseudomonadati</taxon>
        <taxon>Pseudomonadota</taxon>
        <taxon>Alphaproteobacteria</taxon>
        <taxon>Rhodobacterales</taxon>
        <taxon>Rhodobacter group</taxon>
        <taxon>Rhodobacter</taxon>
    </lineage>
</organism>
<evidence type="ECO:0000256" key="4">
    <source>
        <dbReference type="ARBA" id="ARBA00023002"/>
    </source>
</evidence>
<keyword evidence="3" id="KW-0274">FAD</keyword>
<name>A0A318TYX2_9RHOB</name>
<keyword evidence="4" id="KW-0560">Oxidoreductase</keyword>
<dbReference type="Proteomes" id="UP000247727">
    <property type="component" value="Unassembled WGS sequence"/>
</dbReference>
<dbReference type="InterPro" id="IPR050493">
    <property type="entry name" value="FAD-dep_Monooxygenase_BioMet"/>
</dbReference>
<dbReference type="Pfam" id="PF01494">
    <property type="entry name" value="FAD_binding_3"/>
    <property type="match status" value="1"/>
</dbReference>
<dbReference type="PANTHER" id="PTHR13789:SF318">
    <property type="entry name" value="GERANYLGERANYL DIPHOSPHATE REDUCTASE"/>
    <property type="match status" value="1"/>
</dbReference>
<proteinExistence type="predicted"/>
<evidence type="ECO:0000256" key="2">
    <source>
        <dbReference type="ARBA" id="ARBA00022630"/>
    </source>
</evidence>